<organism evidence="4 5">
    <name type="scientific">Allacma fusca</name>
    <dbReference type="NCBI Taxonomy" id="39272"/>
    <lineage>
        <taxon>Eukaryota</taxon>
        <taxon>Metazoa</taxon>
        <taxon>Ecdysozoa</taxon>
        <taxon>Arthropoda</taxon>
        <taxon>Hexapoda</taxon>
        <taxon>Collembola</taxon>
        <taxon>Symphypleona</taxon>
        <taxon>Sminthuridae</taxon>
        <taxon>Allacma</taxon>
    </lineage>
</organism>
<comment type="caution">
    <text evidence="4">The sequence shown here is derived from an EMBL/GenBank/DDBJ whole genome shotgun (WGS) entry which is preliminary data.</text>
</comment>
<keyword evidence="5" id="KW-1185">Reference proteome</keyword>
<comment type="similarity">
    <text evidence="1 2">Belongs to the small heat shock protein (HSP20) family.</text>
</comment>
<evidence type="ECO:0000256" key="2">
    <source>
        <dbReference type="RuleBase" id="RU003616"/>
    </source>
</evidence>
<dbReference type="GO" id="GO:0009408">
    <property type="term" value="P:response to heat"/>
    <property type="evidence" value="ECO:0007669"/>
    <property type="project" value="TreeGrafter"/>
</dbReference>
<proteinExistence type="inferred from homology"/>
<dbReference type="OrthoDB" id="1431247at2759"/>
<dbReference type="CDD" id="cd06526">
    <property type="entry name" value="metazoan_ACD"/>
    <property type="match status" value="1"/>
</dbReference>
<feature type="non-terminal residue" evidence="4">
    <location>
        <position position="1"/>
    </location>
</feature>
<dbReference type="InterPro" id="IPR002068">
    <property type="entry name" value="A-crystallin/Hsp20_dom"/>
</dbReference>
<dbReference type="GO" id="GO:0051082">
    <property type="term" value="F:unfolded protein binding"/>
    <property type="evidence" value="ECO:0007669"/>
    <property type="project" value="TreeGrafter"/>
</dbReference>
<feature type="domain" description="SHSP" evidence="3">
    <location>
        <begin position="116"/>
        <end position="226"/>
    </location>
</feature>
<evidence type="ECO:0000313" key="5">
    <source>
        <dbReference type="Proteomes" id="UP000708208"/>
    </source>
</evidence>
<evidence type="ECO:0000259" key="3">
    <source>
        <dbReference type="PROSITE" id="PS01031"/>
    </source>
</evidence>
<dbReference type="EMBL" id="CAJVCH010058876">
    <property type="protein sequence ID" value="CAG7719124.1"/>
    <property type="molecule type" value="Genomic_DNA"/>
</dbReference>
<gene>
    <name evidence="4" type="ORF">AFUS01_LOCUS8465</name>
</gene>
<name>A0A8J2K3C6_9HEXA</name>
<dbReference type="AlphaFoldDB" id="A0A8J2K3C6"/>
<sequence length="230" mass="25522">FVLANPNNSKLVICSSAILSQFFNTQNRQTKFKRYKMASGCSFPQQDGSFNPTTFGLPFLAQLFNGNQGGFNSEGFLQQISSLIDDGMVEYTRQMSMREQQATKEAQPSTSAECRESLAKTKVKTETSTKDGKFSVSIPLGKDVKPEDLKVTIKDRQLIVDVKTESKSEDGTSRLYQEFTKKIALPEEVNVSEVRTILTPEGVFKIEAPLPVAGPAKPQPIEIPVRMDLD</sequence>
<evidence type="ECO:0000313" key="4">
    <source>
        <dbReference type="EMBL" id="CAG7719124.1"/>
    </source>
</evidence>
<dbReference type="InterPro" id="IPR001436">
    <property type="entry name" value="Alpha-crystallin/sHSP_animal"/>
</dbReference>
<dbReference type="GO" id="GO:0005737">
    <property type="term" value="C:cytoplasm"/>
    <property type="evidence" value="ECO:0007669"/>
    <property type="project" value="TreeGrafter"/>
</dbReference>
<accession>A0A8J2K3C6</accession>
<dbReference type="Proteomes" id="UP000708208">
    <property type="component" value="Unassembled WGS sequence"/>
</dbReference>
<evidence type="ECO:0000256" key="1">
    <source>
        <dbReference type="PROSITE-ProRule" id="PRU00285"/>
    </source>
</evidence>
<protein>
    <recommendedName>
        <fullName evidence="3">SHSP domain-containing protein</fullName>
    </recommendedName>
</protein>
<dbReference type="GO" id="GO:0005634">
    <property type="term" value="C:nucleus"/>
    <property type="evidence" value="ECO:0007669"/>
    <property type="project" value="TreeGrafter"/>
</dbReference>
<dbReference type="PROSITE" id="PS01031">
    <property type="entry name" value="SHSP"/>
    <property type="match status" value="1"/>
</dbReference>
<dbReference type="GO" id="GO:0042026">
    <property type="term" value="P:protein refolding"/>
    <property type="evidence" value="ECO:0007669"/>
    <property type="project" value="TreeGrafter"/>
</dbReference>
<dbReference type="PANTHER" id="PTHR45640:SF26">
    <property type="entry name" value="RE23625P"/>
    <property type="match status" value="1"/>
</dbReference>
<dbReference type="Pfam" id="PF00011">
    <property type="entry name" value="HSP20"/>
    <property type="match status" value="1"/>
</dbReference>
<reference evidence="4" key="1">
    <citation type="submission" date="2021-06" db="EMBL/GenBank/DDBJ databases">
        <authorList>
            <person name="Hodson N. C."/>
            <person name="Mongue J. A."/>
            <person name="Jaron S. K."/>
        </authorList>
    </citation>
    <scope>NUCLEOTIDE SEQUENCE</scope>
</reference>
<dbReference type="PANTHER" id="PTHR45640">
    <property type="entry name" value="HEAT SHOCK PROTEIN HSP-12.2-RELATED"/>
    <property type="match status" value="1"/>
</dbReference>